<dbReference type="EMBL" id="JWZX01003343">
    <property type="protein sequence ID" value="KOO21685.1"/>
    <property type="molecule type" value="Genomic_DNA"/>
</dbReference>
<organism evidence="2 3">
    <name type="scientific">Chrysochromulina tobinii</name>
    <dbReference type="NCBI Taxonomy" id="1460289"/>
    <lineage>
        <taxon>Eukaryota</taxon>
        <taxon>Haptista</taxon>
        <taxon>Haptophyta</taxon>
        <taxon>Prymnesiophyceae</taxon>
        <taxon>Prymnesiales</taxon>
        <taxon>Chrysochromulinaceae</taxon>
        <taxon>Chrysochromulina</taxon>
    </lineage>
</organism>
<gene>
    <name evidence="2" type="ORF">Ctob_006634</name>
</gene>
<accession>A0A0M0J5C6</accession>
<proteinExistence type="predicted"/>
<comment type="caution">
    <text evidence="2">The sequence shown here is derived from an EMBL/GenBank/DDBJ whole genome shotgun (WGS) entry which is preliminary data.</text>
</comment>
<reference evidence="3" key="1">
    <citation type="journal article" date="2015" name="PLoS Genet.">
        <title>Genome Sequence and Transcriptome Analyses of Chrysochromulina tobin: Metabolic Tools for Enhanced Algal Fitness in the Prominent Order Prymnesiales (Haptophyceae).</title>
        <authorList>
            <person name="Hovde B.T."/>
            <person name="Deodato C.R."/>
            <person name="Hunsperger H.M."/>
            <person name="Ryken S.A."/>
            <person name="Yost W."/>
            <person name="Jha R.K."/>
            <person name="Patterson J."/>
            <person name="Monnat R.J. Jr."/>
            <person name="Barlow S.B."/>
            <person name="Starkenburg S.R."/>
            <person name="Cattolico R.A."/>
        </authorList>
    </citation>
    <scope>NUCLEOTIDE SEQUENCE</scope>
    <source>
        <strain evidence="3">CCMP291</strain>
    </source>
</reference>
<feature type="region of interest" description="Disordered" evidence="1">
    <location>
        <begin position="19"/>
        <end position="54"/>
    </location>
</feature>
<keyword evidence="3" id="KW-1185">Reference proteome</keyword>
<evidence type="ECO:0000256" key="1">
    <source>
        <dbReference type="SAM" id="MobiDB-lite"/>
    </source>
</evidence>
<sequence>MYSPSSDLPRKVSASFATSAGGAGGWAGGIRPQGARESGGGSSTSGGALPPEKRSRVKIKRLGWDVACPTGEEGIHAAIVSALGAMAIPYQPHNDPVSGSFGVLTGRAHYSDGMGPGTMQASILVTSVCTSSPLAQSQETSRADHAGWRIDVTRFTGDTFQFHAFYRALRDHLRPLFIDEGGMASASAGPAMTGPMSAEACMAPAHSFWGARGETSRRAADK</sequence>
<evidence type="ECO:0000313" key="3">
    <source>
        <dbReference type="Proteomes" id="UP000037460"/>
    </source>
</evidence>
<dbReference type="Proteomes" id="UP000037460">
    <property type="component" value="Unassembled WGS sequence"/>
</dbReference>
<protein>
    <submittedName>
        <fullName evidence="2">Uncharacterized protein</fullName>
    </submittedName>
</protein>
<evidence type="ECO:0000313" key="2">
    <source>
        <dbReference type="EMBL" id="KOO21685.1"/>
    </source>
</evidence>
<dbReference type="AlphaFoldDB" id="A0A0M0J5C6"/>
<name>A0A0M0J5C6_9EUKA</name>